<gene>
    <name evidence="12" type="ORF">PYX00_002819</name>
</gene>
<keyword evidence="6 10" id="KW-0472">Membrane</keyword>
<feature type="transmembrane region" description="Helical" evidence="10">
    <location>
        <begin position="163"/>
        <end position="183"/>
    </location>
</feature>
<name>A0AAW2HXJ0_9NEOP</name>
<dbReference type="EMBL" id="JARGDH010000002">
    <property type="protein sequence ID" value="KAL0274777.1"/>
    <property type="molecule type" value="Genomic_DNA"/>
</dbReference>
<keyword evidence="3 8" id="KW-0812">Transmembrane</keyword>
<dbReference type="Pfam" id="PF07885">
    <property type="entry name" value="Ion_trans_2"/>
    <property type="match status" value="2"/>
</dbReference>
<dbReference type="GO" id="GO:0022841">
    <property type="term" value="F:potassium ion leak channel activity"/>
    <property type="evidence" value="ECO:0007669"/>
    <property type="project" value="TreeGrafter"/>
</dbReference>
<dbReference type="SUPFAM" id="SSF81324">
    <property type="entry name" value="Voltage-gated potassium channels"/>
    <property type="match status" value="2"/>
</dbReference>
<dbReference type="EMBL" id="JARGDH010000002">
    <property type="protein sequence ID" value="KAL0274776.1"/>
    <property type="molecule type" value="Genomic_DNA"/>
</dbReference>
<evidence type="ECO:0000313" key="12">
    <source>
        <dbReference type="EMBL" id="KAL0274775.1"/>
    </source>
</evidence>
<dbReference type="GO" id="GO:0015271">
    <property type="term" value="F:outward rectifier potassium channel activity"/>
    <property type="evidence" value="ECO:0007669"/>
    <property type="project" value="TreeGrafter"/>
</dbReference>
<keyword evidence="4 10" id="KW-1133">Transmembrane helix</keyword>
<feature type="transmembrane region" description="Helical" evidence="10">
    <location>
        <begin position="87"/>
        <end position="106"/>
    </location>
</feature>
<evidence type="ECO:0000256" key="3">
    <source>
        <dbReference type="ARBA" id="ARBA00022692"/>
    </source>
</evidence>
<proteinExistence type="inferred from homology"/>
<feature type="transmembrane region" description="Helical" evidence="10">
    <location>
        <begin position="6"/>
        <end position="27"/>
    </location>
</feature>
<sequence>MTKKQWLALLGLYVTYLFLGACVFFYLEKDQETIQRENDYKLYEKLVAVIKQHGLNETVTLDLENYCGRPLSENADLDDITPRLWDFYNSVFFVITVASTVGYGNIHPTTPVTRAIMMFYAMIGIPMNGILLTSLAQFFSTVFIRAHKKYKRYESRCGLLVDVLKYLVPGILFFIFVPATAFYYFEEWTYDESVYFAFVTLTTIGFGDLVAGQKPFKEFNQDIILLYKILLLCWIIIGLGYLIMILGFITRAMRSKKMAQFEHKLVEALTHSKIWHGFSKDIGYLRRVMNELYLDKFKPVFLDEHQQQKQIFHRSKSLPNFAFGIDEENFFDPVDLYSRKRANSDYMTGKMKLSKVCSENDIDRIDKSATFASTSRIAPDELIRHVVGVMGGSLNRRSLDLQTLDEPRGVDVFSDDEILKSEVWSDKNASLASINYPPTYEEAVSARRKRVRALSECPPENGHADSLSSNLEWTWAGSGSTRIFDIVNERYKRTLMLQNEKNKAKSKKLSSNLAAGVKWLNPRRKRVKSESVAGSKVSVWSNGDARTISGSKPDITEDGFEGPLRTDGHYVTFTPGSGAQGIGLIHGKQGLSKPERSLMELYMSGDHLFSRENRRDALEGASIAEFLNVLSSLHNRLGSQRSVVVSERAPSPKVESLVSLFSPVENPRSPEKLQEPSNLKRLGRFLLRSYAKTDSNPDIAQKENTPQKIRKPFPVRVSDNYLADNYHTFSGNPSVSIDMEDDMDMPAGKFSNFSVEDPAQGEQGDSKANGIMSNIMRRGSTPAMTAAARRLLRERARIGVSSESVFTDPRRFSMMRNMTRWRPGESCSAKPSLSDVKEVIK</sequence>
<accession>A0AAW2HXJ0</accession>
<dbReference type="InterPro" id="IPR003280">
    <property type="entry name" value="2pore_dom_K_chnl"/>
</dbReference>
<evidence type="ECO:0000256" key="1">
    <source>
        <dbReference type="ARBA" id="ARBA00004141"/>
    </source>
</evidence>
<feature type="domain" description="Potassium channel" evidence="11">
    <location>
        <begin position="83"/>
        <end position="140"/>
    </location>
</feature>
<dbReference type="GO" id="GO:0005886">
    <property type="term" value="C:plasma membrane"/>
    <property type="evidence" value="ECO:0007669"/>
    <property type="project" value="TreeGrafter"/>
</dbReference>
<dbReference type="PRINTS" id="PR01333">
    <property type="entry name" value="2POREKCHANEL"/>
</dbReference>
<protein>
    <recommendedName>
        <fullName evidence="11">Potassium channel domain-containing protein</fullName>
    </recommendedName>
</protein>
<reference evidence="12" key="1">
    <citation type="journal article" date="2024" name="Gigascience">
        <title>Chromosome-level genome of the poultry shaft louse Menopon gallinae provides insight into the host-switching and adaptive evolution of parasitic lice.</title>
        <authorList>
            <person name="Xu Y."/>
            <person name="Ma L."/>
            <person name="Liu S."/>
            <person name="Liang Y."/>
            <person name="Liu Q."/>
            <person name="He Z."/>
            <person name="Tian L."/>
            <person name="Duan Y."/>
            <person name="Cai W."/>
            <person name="Li H."/>
            <person name="Song F."/>
        </authorList>
    </citation>
    <scope>NUCLEOTIDE SEQUENCE</scope>
    <source>
        <strain evidence="12">Cailab_2023a</strain>
    </source>
</reference>
<evidence type="ECO:0000256" key="6">
    <source>
        <dbReference type="ARBA" id="ARBA00023136"/>
    </source>
</evidence>
<evidence type="ECO:0000256" key="10">
    <source>
        <dbReference type="SAM" id="Phobius"/>
    </source>
</evidence>
<evidence type="ECO:0000256" key="5">
    <source>
        <dbReference type="ARBA" id="ARBA00023065"/>
    </source>
</evidence>
<feature type="region of interest" description="Disordered" evidence="9">
    <location>
        <begin position="822"/>
        <end position="841"/>
    </location>
</feature>
<dbReference type="AlphaFoldDB" id="A0AAW2HXJ0"/>
<evidence type="ECO:0000256" key="8">
    <source>
        <dbReference type="RuleBase" id="RU003857"/>
    </source>
</evidence>
<comment type="subcellular location">
    <subcellularLocation>
        <location evidence="1">Membrane</location>
        <topology evidence="1">Multi-pass membrane protein</topology>
    </subcellularLocation>
</comment>
<evidence type="ECO:0000256" key="9">
    <source>
        <dbReference type="SAM" id="MobiDB-lite"/>
    </source>
</evidence>
<keyword evidence="7 8" id="KW-0407">Ion channel</keyword>
<comment type="caution">
    <text evidence="12">The sequence shown here is derived from an EMBL/GenBank/DDBJ whole genome shotgun (WGS) entry which is preliminary data.</text>
</comment>
<evidence type="ECO:0000256" key="7">
    <source>
        <dbReference type="ARBA" id="ARBA00023303"/>
    </source>
</evidence>
<feature type="domain" description="Potassium channel" evidence="11">
    <location>
        <begin position="171"/>
        <end position="254"/>
    </location>
</feature>
<dbReference type="PROSITE" id="PS51257">
    <property type="entry name" value="PROKAR_LIPOPROTEIN"/>
    <property type="match status" value="1"/>
</dbReference>
<feature type="transmembrane region" description="Helical" evidence="10">
    <location>
        <begin position="224"/>
        <end position="249"/>
    </location>
</feature>
<evidence type="ECO:0000256" key="4">
    <source>
        <dbReference type="ARBA" id="ARBA00022989"/>
    </source>
</evidence>
<dbReference type="InterPro" id="IPR013099">
    <property type="entry name" value="K_chnl_dom"/>
</dbReference>
<organism evidence="12">
    <name type="scientific">Menopon gallinae</name>
    <name type="common">poultry shaft louse</name>
    <dbReference type="NCBI Taxonomy" id="328185"/>
    <lineage>
        <taxon>Eukaryota</taxon>
        <taxon>Metazoa</taxon>
        <taxon>Ecdysozoa</taxon>
        <taxon>Arthropoda</taxon>
        <taxon>Hexapoda</taxon>
        <taxon>Insecta</taxon>
        <taxon>Pterygota</taxon>
        <taxon>Neoptera</taxon>
        <taxon>Paraneoptera</taxon>
        <taxon>Psocodea</taxon>
        <taxon>Troctomorpha</taxon>
        <taxon>Phthiraptera</taxon>
        <taxon>Amblycera</taxon>
        <taxon>Menoponidae</taxon>
        <taxon>Menopon</taxon>
    </lineage>
</organism>
<dbReference type="GO" id="GO:0030322">
    <property type="term" value="P:stabilization of membrane potential"/>
    <property type="evidence" value="ECO:0007669"/>
    <property type="project" value="TreeGrafter"/>
</dbReference>
<dbReference type="Gene3D" id="1.10.287.70">
    <property type="match status" value="1"/>
</dbReference>
<feature type="transmembrane region" description="Helical" evidence="10">
    <location>
        <begin position="118"/>
        <end position="143"/>
    </location>
</feature>
<dbReference type="EMBL" id="JARGDH010000002">
    <property type="protein sequence ID" value="KAL0274775.1"/>
    <property type="molecule type" value="Genomic_DNA"/>
</dbReference>
<comment type="similarity">
    <text evidence="8">Belongs to the two pore domain potassium channel (TC 1.A.1.8) family.</text>
</comment>
<dbReference type="PANTHER" id="PTHR11003">
    <property type="entry name" value="POTASSIUM CHANNEL, SUBFAMILY K"/>
    <property type="match status" value="1"/>
</dbReference>
<dbReference type="PANTHER" id="PTHR11003:SF352">
    <property type="entry name" value="BCDNA.GH04802-RELATED"/>
    <property type="match status" value="1"/>
</dbReference>
<evidence type="ECO:0000259" key="11">
    <source>
        <dbReference type="Pfam" id="PF07885"/>
    </source>
</evidence>
<keyword evidence="5 8" id="KW-0406">Ion transport</keyword>
<evidence type="ECO:0000256" key="2">
    <source>
        <dbReference type="ARBA" id="ARBA00022448"/>
    </source>
</evidence>
<keyword evidence="2 8" id="KW-0813">Transport</keyword>
<feature type="transmembrane region" description="Helical" evidence="10">
    <location>
        <begin position="195"/>
        <end position="212"/>
    </location>
</feature>